<reference evidence="1 2" key="2">
    <citation type="journal article" date="2015" name="Infect. Immun.">
        <title>Comparative genome sequencing of Rickettsia rickettsii strains that differ in virulence.</title>
        <authorList>
            <person name="Clark T.R."/>
            <person name="Noriea N.F."/>
            <person name="Bublitz D.C."/>
            <person name="Ellison D.W."/>
            <person name="Martens C."/>
            <person name="Lutter E.I."/>
            <person name="Hackstadt T."/>
        </authorList>
    </citation>
    <scope>NUCLEOTIDE SEQUENCE [LARGE SCALE GENOMIC DNA]</scope>
    <source>
        <strain evidence="1 2">Iowa</strain>
    </source>
</reference>
<name>B0BV64_RICRO</name>
<evidence type="ECO:0000313" key="1">
    <source>
        <dbReference type="EMBL" id="ABY73124.1"/>
    </source>
</evidence>
<dbReference type="EMBL" id="CP000766">
    <property type="protein sequence ID" value="ABY73124.1"/>
    <property type="molecule type" value="Genomic_DNA"/>
</dbReference>
<sequence length="47" mass="5360">MVPYVISYLIRVLLNLSFSRTMGLLTSNLISFKISFVNSPRLIQLVT</sequence>
<keyword evidence="2" id="KW-1185">Reference proteome</keyword>
<dbReference type="HOGENOM" id="CLU_3172667_0_0_5"/>
<accession>B0BV64</accession>
<protein>
    <submittedName>
        <fullName evidence="1">Uncharacterized protein</fullName>
    </submittedName>
</protein>
<dbReference type="AlphaFoldDB" id="B0BV64"/>
<organism evidence="1 2">
    <name type="scientific">Rickettsia rickettsii (strain Iowa)</name>
    <dbReference type="NCBI Taxonomy" id="452659"/>
    <lineage>
        <taxon>Bacteria</taxon>
        <taxon>Pseudomonadati</taxon>
        <taxon>Pseudomonadota</taxon>
        <taxon>Alphaproteobacteria</taxon>
        <taxon>Rickettsiales</taxon>
        <taxon>Rickettsiaceae</taxon>
        <taxon>Rickettsieae</taxon>
        <taxon>Rickettsia</taxon>
        <taxon>spotted fever group</taxon>
    </lineage>
</organism>
<gene>
    <name evidence="1" type="ordered locus">RrIowa_1390</name>
</gene>
<reference evidence="1 2" key="1">
    <citation type="journal article" date="2008" name="Infect. Immun.">
        <title>Genomic comparison of virulent Rickettsia rickettsii Sheila Smith and avirulent Rickettsia rickettsii Iowa.</title>
        <authorList>
            <person name="Ellison D.W."/>
            <person name="Clark T.R."/>
            <person name="Sturdevant D.E."/>
            <person name="Virtaneva K."/>
            <person name="Porcella S.F."/>
            <person name="Hackstadt T."/>
        </authorList>
    </citation>
    <scope>NUCLEOTIDE SEQUENCE [LARGE SCALE GENOMIC DNA]</scope>
    <source>
        <strain evidence="1 2">Iowa</strain>
    </source>
</reference>
<proteinExistence type="predicted"/>
<evidence type="ECO:0000313" key="2">
    <source>
        <dbReference type="Proteomes" id="UP000000796"/>
    </source>
</evidence>
<dbReference type="Proteomes" id="UP000000796">
    <property type="component" value="Chromosome"/>
</dbReference>
<dbReference type="KEGG" id="rrj:RrIowa_1390"/>